<reference evidence="12" key="2">
    <citation type="journal article" date="2024" name="Plant">
        <title>Genomic evolution and insights into agronomic trait innovations of Sesamum species.</title>
        <authorList>
            <person name="Miao H."/>
            <person name="Wang L."/>
            <person name="Qu L."/>
            <person name="Liu H."/>
            <person name="Sun Y."/>
            <person name="Le M."/>
            <person name="Wang Q."/>
            <person name="Wei S."/>
            <person name="Zheng Y."/>
            <person name="Lin W."/>
            <person name="Duan Y."/>
            <person name="Cao H."/>
            <person name="Xiong S."/>
            <person name="Wang X."/>
            <person name="Wei L."/>
            <person name="Li C."/>
            <person name="Ma Q."/>
            <person name="Ju M."/>
            <person name="Zhao R."/>
            <person name="Li G."/>
            <person name="Mu C."/>
            <person name="Tian Q."/>
            <person name="Mei H."/>
            <person name="Zhang T."/>
            <person name="Gao T."/>
            <person name="Zhang H."/>
        </authorList>
    </citation>
    <scope>NUCLEOTIDE SEQUENCE</scope>
    <source>
        <strain evidence="12">G01</strain>
    </source>
</reference>
<dbReference type="PANTHER" id="PTHR45743">
    <property type="entry name" value="POTASSIUM CHANNEL AKT1"/>
    <property type="match status" value="1"/>
</dbReference>
<dbReference type="PANTHER" id="PTHR45743:SF3">
    <property type="entry name" value="POTASSIUM CHANNEL SKOR"/>
    <property type="match status" value="1"/>
</dbReference>
<evidence type="ECO:0000256" key="7">
    <source>
        <dbReference type="ARBA" id="ARBA00022989"/>
    </source>
</evidence>
<keyword evidence="5" id="KW-0813">Transport</keyword>
<evidence type="ECO:0000256" key="3">
    <source>
        <dbReference type="ARBA" id="ARBA00022692"/>
    </source>
</evidence>
<evidence type="ECO:0000259" key="11">
    <source>
        <dbReference type="Pfam" id="PF00520"/>
    </source>
</evidence>
<dbReference type="EMBL" id="JACGWK010001633">
    <property type="protein sequence ID" value="KAL0284740.1"/>
    <property type="molecule type" value="Genomic_DNA"/>
</dbReference>
<feature type="domain" description="Ion transport" evidence="11">
    <location>
        <begin position="80"/>
        <end position="173"/>
    </location>
</feature>
<keyword evidence="4" id="KW-0631">Potassium channel</keyword>
<comment type="subcellular location">
    <subcellularLocation>
        <location evidence="1">Membrane</location>
        <topology evidence="1">Multi-pass membrane protein</topology>
    </subcellularLocation>
</comment>
<keyword evidence="2" id="KW-0633">Potassium transport</keyword>
<name>A0AAW2ISV0_9LAMI</name>
<evidence type="ECO:0000256" key="1">
    <source>
        <dbReference type="ARBA" id="ARBA00004141"/>
    </source>
</evidence>
<keyword evidence="5" id="KW-0406">Ion transport</keyword>
<dbReference type="SUPFAM" id="SSF81324">
    <property type="entry name" value="Voltage-gated potassium channels"/>
    <property type="match status" value="1"/>
</dbReference>
<keyword evidence="9 12" id="KW-0407">Ion channel</keyword>
<keyword evidence="7 10" id="KW-1133">Transmembrane helix</keyword>
<protein>
    <submittedName>
        <fullName evidence="12">Potassium channel SKOR</fullName>
    </submittedName>
</protein>
<keyword evidence="5" id="KW-0851">Voltage-gated channel</keyword>
<evidence type="ECO:0000313" key="12">
    <source>
        <dbReference type="EMBL" id="KAL0284740.1"/>
    </source>
</evidence>
<comment type="caution">
    <text evidence="12">The sequence shown here is derived from an EMBL/GenBank/DDBJ whole genome shotgun (WGS) entry which is preliminary data.</text>
</comment>
<dbReference type="Gene3D" id="1.10.287.70">
    <property type="match status" value="1"/>
</dbReference>
<evidence type="ECO:0000256" key="9">
    <source>
        <dbReference type="ARBA" id="ARBA00023303"/>
    </source>
</evidence>
<evidence type="ECO:0000256" key="2">
    <source>
        <dbReference type="ARBA" id="ARBA00022538"/>
    </source>
</evidence>
<feature type="transmembrane region" description="Helical" evidence="10">
    <location>
        <begin position="111"/>
        <end position="133"/>
    </location>
</feature>
<evidence type="ECO:0000256" key="4">
    <source>
        <dbReference type="ARBA" id="ARBA00022826"/>
    </source>
</evidence>
<dbReference type="AlphaFoldDB" id="A0AAW2ISV0"/>
<dbReference type="GO" id="GO:0034702">
    <property type="term" value="C:monoatomic ion channel complex"/>
    <property type="evidence" value="ECO:0007669"/>
    <property type="project" value="UniProtKB-KW"/>
</dbReference>
<evidence type="ECO:0000256" key="10">
    <source>
        <dbReference type="SAM" id="Phobius"/>
    </source>
</evidence>
<feature type="transmembrane region" description="Helical" evidence="10">
    <location>
        <begin position="86"/>
        <end position="105"/>
    </location>
</feature>
<dbReference type="InterPro" id="IPR005821">
    <property type="entry name" value="Ion_trans_dom"/>
</dbReference>
<keyword evidence="8 10" id="KW-0472">Membrane</keyword>
<dbReference type="InterPro" id="IPR045319">
    <property type="entry name" value="KAT/AKT"/>
</dbReference>
<gene>
    <name evidence="12" type="ORF">Sangu_2810100</name>
</gene>
<evidence type="ECO:0000256" key="5">
    <source>
        <dbReference type="ARBA" id="ARBA00022882"/>
    </source>
</evidence>
<organism evidence="12">
    <name type="scientific">Sesamum angustifolium</name>
    <dbReference type="NCBI Taxonomy" id="2727405"/>
    <lineage>
        <taxon>Eukaryota</taxon>
        <taxon>Viridiplantae</taxon>
        <taxon>Streptophyta</taxon>
        <taxon>Embryophyta</taxon>
        <taxon>Tracheophyta</taxon>
        <taxon>Spermatophyta</taxon>
        <taxon>Magnoliopsida</taxon>
        <taxon>eudicotyledons</taxon>
        <taxon>Gunneridae</taxon>
        <taxon>Pentapetalae</taxon>
        <taxon>asterids</taxon>
        <taxon>lamiids</taxon>
        <taxon>Lamiales</taxon>
        <taxon>Pedaliaceae</taxon>
        <taxon>Sesamum</taxon>
    </lineage>
</organism>
<evidence type="ECO:0000256" key="6">
    <source>
        <dbReference type="ARBA" id="ARBA00022958"/>
    </source>
</evidence>
<sequence>MNESVNGDEGRLDGIDVGPEYLVEDLRERIKSSQGSRFRLIRNELGLDSASRRSSRPSVVKGLKDLCQGLLIHPDHNRWYRAWEKFILIWAIYSSFFTPMEFGFFRGLPKNLFFLDIAVQVAFLLDIFLQFFVTYRDGHSYKMVYNRNLIARRYLTSHFFIDFLGCMPWDIIYKDPPKPSPLQTTL</sequence>
<proteinExistence type="predicted"/>
<dbReference type="GO" id="GO:0005249">
    <property type="term" value="F:voltage-gated potassium channel activity"/>
    <property type="evidence" value="ECO:0007669"/>
    <property type="project" value="InterPro"/>
</dbReference>
<accession>A0AAW2ISV0</accession>
<dbReference type="Pfam" id="PF00520">
    <property type="entry name" value="Ion_trans"/>
    <property type="match status" value="1"/>
</dbReference>
<feature type="transmembrane region" description="Helical" evidence="10">
    <location>
        <begin position="154"/>
        <end position="172"/>
    </location>
</feature>
<keyword evidence="6" id="KW-0630">Potassium</keyword>
<keyword evidence="3 10" id="KW-0812">Transmembrane</keyword>
<reference evidence="12" key="1">
    <citation type="submission" date="2020-06" db="EMBL/GenBank/DDBJ databases">
        <authorList>
            <person name="Li T."/>
            <person name="Hu X."/>
            <person name="Zhang T."/>
            <person name="Song X."/>
            <person name="Zhang H."/>
            <person name="Dai N."/>
            <person name="Sheng W."/>
            <person name="Hou X."/>
            <person name="Wei L."/>
        </authorList>
    </citation>
    <scope>NUCLEOTIDE SEQUENCE</scope>
    <source>
        <strain evidence="12">G01</strain>
        <tissue evidence="12">Leaf</tissue>
    </source>
</reference>
<evidence type="ECO:0000256" key="8">
    <source>
        <dbReference type="ARBA" id="ARBA00023136"/>
    </source>
</evidence>